<dbReference type="InterPro" id="IPR056002">
    <property type="entry name" value="DUF7580"/>
</dbReference>
<accession>A0A8H6KYF8</accession>
<dbReference type="PANTHER" id="PTHR35186">
    <property type="entry name" value="ANK_REP_REGION DOMAIN-CONTAINING PROTEIN"/>
    <property type="match status" value="1"/>
</dbReference>
<evidence type="ECO:0000313" key="3">
    <source>
        <dbReference type="Proteomes" id="UP000654918"/>
    </source>
</evidence>
<dbReference type="EMBL" id="WIGO01000012">
    <property type="protein sequence ID" value="KAF6839610.1"/>
    <property type="molecule type" value="Genomic_DNA"/>
</dbReference>
<gene>
    <name evidence="2" type="ORF">CPLU01_01747</name>
</gene>
<dbReference type="Proteomes" id="UP000654918">
    <property type="component" value="Unassembled WGS sequence"/>
</dbReference>
<reference evidence="2" key="1">
    <citation type="journal article" date="2020" name="Phytopathology">
        <title>Genome Sequence Resources of Colletotrichum truncatum, C. plurivorum, C. musicola, and C. sojae: Four Species Pathogenic to Soybean (Glycine max).</title>
        <authorList>
            <person name="Rogerio F."/>
            <person name="Boufleur T.R."/>
            <person name="Ciampi-Guillardi M."/>
            <person name="Sukno S.A."/>
            <person name="Thon M.R."/>
            <person name="Massola Junior N.S."/>
            <person name="Baroncelli R."/>
        </authorList>
    </citation>
    <scope>NUCLEOTIDE SEQUENCE</scope>
    <source>
        <strain evidence="2">LFN00145</strain>
    </source>
</reference>
<keyword evidence="3" id="KW-1185">Reference proteome</keyword>
<dbReference type="Pfam" id="PF24476">
    <property type="entry name" value="DUF7580"/>
    <property type="match status" value="1"/>
</dbReference>
<protein>
    <recommendedName>
        <fullName evidence="1">DUF7580 domain-containing protein</fullName>
    </recommendedName>
</protein>
<dbReference type="PANTHER" id="PTHR35186:SF4">
    <property type="entry name" value="PRION-INHIBITION AND PROPAGATION HELO DOMAIN-CONTAINING PROTEIN"/>
    <property type="match status" value="1"/>
</dbReference>
<feature type="domain" description="DUF7580" evidence="1">
    <location>
        <begin position="218"/>
        <end position="518"/>
    </location>
</feature>
<evidence type="ECO:0000259" key="1">
    <source>
        <dbReference type="Pfam" id="PF24476"/>
    </source>
</evidence>
<dbReference type="AlphaFoldDB" id="A0A8H6KYF8"/>
<evidence type="ECO:0000313" key="2">
    <source>
        <dbReference type="EMBL" id="KAF6839610.1"/>
    </source>
</evidence>
<comment type="caution">
    <text evidence="2">The sequence shown here is derived from an EMBL/GenBank/DDBJ whole genome shotgun (WGS) entry which is preliminary data.</text>
</comment>
<organism evidence="2 3">
    <name type="scientific">Colletotrichum plurivorum</name>
    <dbReference type="NCBI Taxonomy" id="2175906"/>
    <lineage>
        <taxon>Eukaryota</taxon>
        <taxon>Fungi</taxon>
        <taxon>Dikarya</taxon>
        <taxon>Ascomycota</taxon>
        <taxon>Pezizomycotina</taxon>
        <taxon>Sordariomycetes</taxon>
        <taxon>Hypocreomycetidae</taxon>
        <taxon>Glomerellales</taxon>
        <taxon>Glomerellaceae</taxon>
        <taxon>Colletotrichum</taxon>
        <taxon>Colletotrichum orchidearum species complex</taxon>
    </lineage>
</organism>
<sequence length="527" mass="59794">MSGLEIAGIVLGAVPVAITALEKYGELARRLGLFSSIRPEHKRCSDRLCYFHVSLKRHLRQLLLPLTNDDLVVEDLLSNPGGKGWTDPTIVARLQERLQRSYEIYVGYIREVERVMRSIHQELALDSRCVQVQAHSEKEKISLSRLRASFATKESRAFQVYRLKFANGESKRNQLFAELDEYCNKMEKLLDSSDRDAELVQKRAALKLVNAVDVAVCNFWPSASKLFHVLAASWNCLCQGEHFGQLRLQHRTTTELDFRIIFKSSASSSWVTRSTRISGLPQHEQGTERRMLESVPIRQVSESRCQLPYIASRGPHRTSQVGLKDCRFLIFRDFDADDTGLEIVTLDQVLGGDAGFRPSRQERYSLALVLASSVLQLLDTPWLPEPLKKTEVVFLADSAGRFHLDQPQVSRSFAQITAGPAESSISQSLDHLGVVLLELCFGDVLENQPHRKNWRAGDNDMERAAFDLMAARDWQREVTAEAGPDYSEAVAWCLGGNRSAPPDRWRQEMLRRVVRPLQRCRDYLSNA</sequence>
<proteinExistence type="predicted"/>
<name>A0A8H6KYF8_9PEZI</name>